<evidence type="ECO:0000256" key="1">
    <source>
        <dbReference type="SAM" id="Phobius"/>
    </source>
</evidence>
<dbReference type="SMART" id="SM00014">
    <property type="entry name" value="acidPPc"/>
    <property type="match status" value="1"/>
</dbReference>
<dbReference type="PANTHER" id="PTHR14969:SF13">
    <property type="entry name" value="AT30094P"/>
    <property type="match status" value="1"/>
</dbReference>
<dbReference type="Gene3D" id="1.20.144.10">
    <property type="entry name" value="Phosphatidic acid phosphatase type 2/haloperoxidase"/>
    <property type="match status" value="1"/>
</dbReference>
<dbReference type="EMBL" id="CP081495">
    <property type="protein sequence ID" value="UYW00672.1"/>
    <property type="molecule type" value="Genomic_DNA"/>
</dbReference>
<dbReference type="InterPro" id="IPR036938">
    <property type="entry name" value="PAP2/HPO_sf"/>
</dbReference>
<feature type="domain" description="Phosphatidic acid phosphatase type 2/haloperoxidase" evidence="2">
    <location>
        <begin position="60"/>
        <end position="175"/>
    </location>
</feature>
<dbReference type="PANTHER" id="PTHR14969">
    <property type="entry name" value="SPHINGOSINE-1-PHOSPHATE PHOSPHOHYDROLASE"/>
    <property type="match status" value="1"/>
</dbReference>
<reference evidence="3" key="1">
    <citation type="submission" date="2021-08" db="EMBL/GenBank/DDBJ databases">
        <title>Flavobacterium sp. strain CC-SYL302.</title>
        <authorList>
            <person name="Lin S.-Y."/>
            <person name="Lee T.-H."/>
            <person name="Young C.-C."/>
        </authorList>
    </citation>
    <scope>NUCLEOTIDE SEQUENCE</scope>
    <source>
        <strain evidence="3">CC-SYL302</strain>
    </source>
</reference>
<evidence type="ECO:0000313" key="3">
    <source>
        <dbReference type="EMBL" id="UYW00672.1"/>
    </source>
</evidence>
<keyword evidence="1" id="KW-0812">Transmembrane</keyword>
<organism evidence="3 4">
    <name type="scientific">Flavobacterium agricola</name>
    <dbReference type="NCBI Taxonomy" id="2870839"/>
    <lineage>
        <taxon>Bacteria</taxon>
        <taxon>Pseudomonadati</taxon>
        <taxon>Bacteroidota</taxon>
        <taxon>Flavobacteriia</taxon>
        <taxon>Flavobacteriales</taxon>
        <taxon>Flavobacteriaceae</taxon>
        <taxon>Flavobacterium</taxon>
    </lineage>
</organism>
<feature type="transmembrane region" description="Helical" evidence="1">
    <location>
        <begin position="106"/>
        <end position="127"/>
    </location>
</feature>
<dbReference type="SUPFAM" id="SSF48317">
    <property type="entry name" value="Acid phosphatase/Vanadium-dependent haloperoxidase"/>
    <property type="match status" value="1"/>
</dbReference>
<dbReference type="Proteomes" id="UP001163328">
    <property type="component" value="Chromosome"/>
</dbReference>
<accession>A0ABY6LYP9</accession>
<keyword evidence="1" id="KW-1133">Transmembrane helix</keyword>
<name>A0ABY6LYP9_9FLAO</name>
<keyword evidence="1" id="KW-0472">Membrane</keyword>
<dbReference type="Pfam" id="PF01569">
    <property type="entry name" value="PAP2"/>
    <property type="match status" value="1"/>
</dbReference>
<protein>
    <submittedName>
        <fullName evidence="3">Phosphatase PAP2 family protein</fullName>
    </submittedName>
</protein>
<gene>
    <name evidence="3" type="ORF">K5I29_09010</name>
</gene>
<feature type="transmembrane region" description="Helical" evidence="1">
    <location>
        <begin position="160"/>
        <end position="178"/>
    </location>
</feature>
<evidence type="ECO:0000313" key="4">
    <source>
        <dbReference type="Proteomes" id="UP001163328"/>
    </source>
</evidence>
<feature type="transmembrane region" description="Helical" evidence="1">
    <location>
        <begin position="53"/>
        <end position="71"/>
    </location>
</feature>
<keyword evidence="4" id="KW-1185">Reference proteome</keyword>
<evidence type="ECO:0000259" key="2">
    <source>
        <dbReference type="SMART" id="SM00014"/>
    </source>
</evidence>
<proteinExistence type="predicted"/>
<feature type="transmembrane region" description="Helical" evidence="1">
    <location>
        <begin position="26"/>
        <end position="46"/>
    </location>
</feature>
<sequence length="192" mass="22587">MLDKFINLDQQLLIYLNNLGTPTLDTFFLIITQWWYLIPVFGYVFYLMIKKIGWKNFGLVVLVMALLILFTDQSTNLVKKSVERLRPCNEPGVKEFLRSIITRQSFSFFSGHASNSMATTLFIYLLLRNYYTKYLFLLFLFPLLFAYSRVYLGLHYPLDILVGYAFGACTGFVFYKLYQFLNNKYFPAANHL</sequence>
<dbReference type="InterPro" id="IPR000326">
    <property type="entry name" value="PAP2/HPO"/>
</dbReference>
<feature type="transmembrane region" description="Helical" evidence="1">
    <location>
        <begin position="134"/>
        <end position="154"/>
    </location>
</feature>
<dbReference type="RefSeq" id="WP_264432665.1">
    <property type="nucleotide sequence ID" value="NZ_CP081495.1"/>
</dbReference>